<accession>A0A8S5PWW2</accession>
<proteinExistence type="predicted"/>
<reference evidence="1" key="1">
    <citation type="journal article" date="2021" name="Proc. Natl. Acad. Sci. U.S.A.">
        <title>A Catalog of Tens of Thousands of Viruses from Human Metagenomes Reveals Hidden Associations with Chronic Diseases.</title>
        <authorList>
            <person name="Tisza M.J."/>
            <person name="Buck C.B."/>
        </authorList>
    </citation>
    <scope>NUCLEOTIDE SEQUENCE</scope>
    <source>
        <strain evidence="1">CtWiL39</strain>
    </source>
</reference>
<evidence type="ECO:0000313" key="1">
    <source>
        <dbReference type="EMBL" id="DAE11362.1"/>
    </source>
</evidence>
<sequence length="82" mass="9764">MCWYTGDVRDLHKHHIFGGSGNRKLSEKYGLWVWLRADKHTGPQGVHENRALDLELKRAGQEAFERTHSREEFMRIFGRNWL</sequence>
<dbReference type="EMBL" id="BK015531">
    <property type="protein sequence ID" value="DAE11362.1"/>
    <property type="molecule type" value="Genomic_DNA"/>
</dbReference>
<protein>
    <submittedName>
        <fullName evidence="1">Uncharacterized protein</fullName>
    </submittedName>
</protein>
<name>A0A8S5PWW2_9CAUD</name>
<organism evidence="1">
    <name type="scientific">Myoviridae sp. ctWiL39</name>
    <dbReference type="NCBI Taxonomy" id="2825120"/>
    <lineage>
        <taxon>Viruses</taxon>
        <taxon>Duplodnaviria</taxon>
        <taxon>Heunggongvirae</taxon>
        <taxon>Uroviricota</taxon>
        <taxon>Caudoviricetes</taxon>
    </lineage>
</organism>